<protein>
    <submittedName>
        <fullName evidence="1">Uncharacterized protein</fullName>
    </submittedName>
</protein>
<comment type="caution">
    <text evidence="1">The sequence shown here is derived from an EMBL/GenBank/DDBJ whole genome shotgun (WGS) entry which is preliminary data.</text>
</comment>
<organism evidence="1 2">
    <name type="scientific">Roseococcus pinisoli</name>
    <dbReference type="NCBI Taxonomy" id="2835040"/>
    <lineage>
        <taxon>Bacteria</taxon>
        <taxon>Pseudomonadati</taxon>
        <taxon>Pseudomonadota</taxon>
        <taxon>Alphaproteobacteria</taxon>
        <taxon>Acetobacterales</taxon>
        <taxon>Roseomonadaceae</taxon>
        <taxon>Roseococcus</taxon>
    </lineage>
</organism>
<keyword evidence="2" id="KW-1185">Reference proteome</keyword>
<reference evidence="1 2" key="1">
    <citation type="submission" date="2021-05" db="EMBL/GenBank/DDBJ databases">
        <title>Roseococcus sp. XZZS9, whole genome shotgun sequencing project.</title>
        <authorList>
            <person name="Zhao G."/>
            <person name="Shen L."/>
        </authorList>
    </citation>
    <scope>NUCLEOTIDE SEQUENCE [LARGE SCALE GENOMIC DNA]</scope>
    <source>
        <strain evidence="1 2">XZZS9</strain>
    </source>
</reference>
<dbReference type="EMBL" id="JAHCDA010000003">
    <property type="protein sequence ID" value="MBS7812329.1"/>
    <property type="molecule type" value="Genomic_DNA"/>
</dbReference>
<gene>
    <name evidence="1" type="ORF">KHU32_15370</name>
</gene>
<sequence length="196" mass="22064">MSDTYDVEKHASIVHMMDTIVNDCRVPEGFIWAKFGRYVGQQELEWAQRFPRLRAEGIAGMIYLGADFSPSVEERCMALVGSLTRNRIRGRFFTLAEAIEAWQMDELRATCLVIPNFVDDEPGEKSKFTRGGPRKDLMSDLLLSRFRDPKAQTVLAAPSMDAISKAYGPFVRSHVEAHYTQIHPDGSDPVLQGQPA</sequence>
<dbReference type="Proteomes" id="UP000766336">
    <property type="component" value="Unassembled WGS sequence"/>
</dbReference>
<dbReference type="RefSeq" id="WP_213671037.1">
    <property type="nucleotide sequence ID" value="NZ_JAHCDA010000003.1"/>
</dbReference>
<evidence type="ECO:0000313" key="2">
    <source>
        <dbReference type="Proteomes" id="UP000766336"/>
    </source>
</evidence>
<proteinExistence type="predicted"/>
<accession>A0ABS5QF57</accession>
<evidence type="ECO:0000313" key="1">
    <source>
        <dbReference type="EMBL" id="MBS7812329.1"/>
    </source>
</evidence>
<name>A0ABS5QF57_9PROT</name>